<name>A0A653AC91_UNCDX</name>
<dbReference type="AlphaFoldDB" id="A0A653AC91"/>
<sequence>MQVPWLSKKSIARKAMQLAEDFEKKAGYRIEPPIPVDEIIERSLGLNLCYMDLEKTLGRGVLGATYAKARLVCINERLFENGSEGRLVFTCAHEAGHWVLHLPYAEVQERHARRGEAIVCRIKDARQPIEWQADYFASCLLMPEKAVRQAFERLCGPVPIVIKNRLGSEGAADDPGEPYLEQWPVIAAAMCEAGGFSNVSKQAMIIRLQDLGLLINQTGAAMDWQALLGD</sequence>
<accession>A0A653AC91</accession>
<protein>
    <recommendedName>
        <fullName evidence="1">IrrE N-terminal-like domain-containing protein</fullName>
    </recommendedName>
</protein>
<dbReference type="InterPro" id="IPR010359">
    <property type="entry name" value="IrrE_HExxH"/>
</dbReference>
<feature type="domain" description="IrrE N-terminal-like" evidence="1">
    <location>
        <begin position="43"/>
        <end position="153"/>
    </location>
</feature>
<dbReference type="Pfam" id="PF06114">
    <property type="entry name" value="Peptidase_M78"/>
    <property type="match status" value="1"/>
</dbReference>
<evidence type="ECO:0000259" key="1">
    <source>
        <dbReference type="Pfam" id="PF06114"/>
    </source>
</evidence>
<reference evidence="2" key="1">
    <citation type="submission" date="2018-07" db="EMBL/GenBank/DDBJ databases">
        <authorList>
            <consortium name="Genoscope - CEA"/>
            <person name="William W."/>
        </authorList>
    </citation>
    <scope>NUCLEOTIDE SEQUENCE</scope>
    <source>
        <strain evidence="2">IK1</strain>
    </source>
</reference>
<dbReference type="Gene3D" id="1.10.10.2910">
    <property type="match status" value="1"/>
</dbReference>
<organism evidence="2">
    <name type="scientific">Uncultured Desulfatiglans sp</name>
    <dbReference type="NCBI Taxonomy" id="1748965"/>
    <lineage>
        <taxon>Bacteria</taxon>
        <taxon>Pseudomonadati</taxon>
        <taxon>Thermodesulfobacteriota</taxon>
        <taxon>Desulfobacteria</taxon>
        <taxon>Desulfatiglandales</taxon>
        <taxon>Desulfatiglandaceae</taxon>
        <taxon>Desulfatiglans</taxon>
        <taxon>environmental samples</taxon>
    </lineage>
</organism>
<dbReference type="PANTHER" id="PTHR43236">
    <property type="entry name" value="ANTITOXIN HIGA1"/>
    <property type="match status" value="1"/>
</dbReference>
<dbReference type="PANTHER" id="PTHR43236:SF2">
    <property type="entry name" value="BLL0069 PROTEIN"/>
    <property type="match status" value="1"/>
</dbReference>
<proteinExistence type="predicted"/>
<dbReference type="InterPro" id="IPR052345">
    <property type="entry name" value="Rad_response_metalloprotease"/>
</dbReference>
<gene>
    <name evidence="2" type="ORF">TRIP_B350480</name>
</gene>
<dbReference type="EMBL" id="UPXX01000029">
    <property type="protein sequence ID" value="VBB45529.1"/>
    <property type="molecule type" value="Genomic_DNA"/>
</dbReference>
<evidence type="ECO:0000313" key="2">
    <source>
        <dbReference type="EMBL" id="VBB45529.1"/>
    </source>
</evidence>